<dbReference type="Gramene" id="PGSC0003DMT400094226">
    <property type="protein sequence ID" value="PGSC0003DMT400094226"/>
    <property type="gene ID" value="PGSC0003DMG400043797"/>
</dbReference>
<reference evidence="2" key="1">
    <citation type="journal article" date="2011" name="Nature">
        <title>Genome sequence and analysis of the tuber crop potato.</title>
        <authorList>
            <consortium name="The Potato Genome Sequencing Consortium"/>
        </authorList>
    </citation>
    <scope>NUCLEOTIDE SEQUENCE [LARGE SCALE GENOMIC DNA]</scope>
    <source>
        <strain evidence="2">cv. DM1-3 516 R44</strain>
    </source>
</reference>
<evidence type="ECO:0000313" key="2">
    <source>
        <dbReference type="Proteomes" id="UP000011115"/>
    </source>
</evidence>
<dbReference type="PaxDb" id="4113-PGSC0003DMT400094226"/>
<keyword evidence="2" id="KW-1185">Reference proteome</keyword>
<name>M1DTP4_SOLTU</name>
<dbReference type="EnsemblPlants" id="PGSC0003DMT400094226">
    <property type="protein sequence ID" value="PGSC0003DMT400094226"/>
    <property type="gene ID" value="PGSC0003DMG400043797"/>
</dbReference>
<dbReference type="AlphaFoldDB" id="M1DTP4"/>
<dbReference type="InParanoid" id="M1DTP4"/>
<sequence length="147" mass="16327">MTSRRGKKITTSIKDKTRNIQLAKSQDLVGKDAWVSIEQWLALSGTKTPNQNAKTPTQISVITPDMTYVGSMSEITSHSNEKIASELRKTEEGVCQLAKKLVEEVPEKKWANLFKGNRLAGQGMTLPYVVPLVRNGEIVVELCKIEV</sequence>
<dbReference type="HOGENOM" id="CLU_1771336_0_0_1"/>
<protein>
    <submittedName>
        <fullName evidence="1">Uncharacterized protein</fullName>
    </submittedName>
</protein>
<evidence type="ECO:0000313" key="1">
    <source>
        <dbReference type="EnsemblPlants" id="PGSC0003DMT400094226"/>
    </source>
</evidence>
<reference evidence="1" key="2">
    <citation type="submission" date="2015-06" db="UniProtKB">
        <authorList>
            <consortium name="EnsemblPlants"/>
        </authorList>
    </citation>
    <scope>IDENTIFICATION</scope>
    <source>
        <strain evidence="1">DM1-3 516 R44</strain>
    </source>
</reference>
<accession>M1DTP4</accession>
<proteinExistence type="predicted"/>
<organism evidence="1 2">
    <name type="scientific">Solanum tuberosum</name>
    <name type="common">Potato</name>
    <dbReference type="NCBI Taxonomy" id="4113"/>
    <lineage>
        <taxon>Eukaryota</taxon>
        <taxon>Viridiplantae</taxon>
        <taxon>Streptophyta</taxon>
        <taxon>Embryophyta</taxon>
        <taxon>Tracheophyta</taxon>
        <taxon>Spermatophyta</taxon>
        <taxon>Magnoliopsida</taxon>
        <taxon>eudicotyledons</taxon>
        <taxon>Gunneridae</taxon>
        <taxon>Pentapetalae</taxon>
        <taxon>asterids</taxon>
        <taxon>lamiids</taxon>
        <taxon>Solanales</taxon>
        <taxon>Solanaceae</taxon>
        <taxon>Solanoideae</taxon>
        <taxon>Solaneae</taxon>
        <taxon>Solanum</taxon>
    </lineage>
</organism>
<dbReference type="Proteomes" id="UP000011115">
    <property type="component" value="Unassembled WGS sequence"/>
</dbReference>